<dbReference type="AlphaFoldDB" id="A0A6M9PXB4"/>
<organism evidence="9 10">
    <name type="scientific">Polynucleobacter arcticus</name>
    <dbReference type="NCBI Taxonomy" id="1743165"/>
    <lineage>
        <taxon>Bacteria</taxon>
        <taxon>Pseudomonadati</taxon>
        <taxon>Pseudomonadota</taxon>
        <taxon>Betaproteobacteria</taxon>
        <taxon>Burkholderiales</taxon>
        <taxon>Burkholderiaceae</taxon>
        <taxon>Polynucleobacter</taxon>
    </lineage>
</organism>
<keyword evidence="3 6" id="KW-0479">Metal-binding</keyword>
<keyword evidence="1" id="KW-0813">Transport</keyword>
<dbReference type="Proteomes" id="UP000501090">
    <property type="component" value="Chromosome"/>
</dbReference>
<evidence type="ECO:0000313" key="9">
    <source>
        <dbReference type="EMBL" id="QKM60583.1"/>
    </source>
</evidence>
<keyword evidence="2 6" id="KW-0349">Heme</keyword>
<evidence type="ECO:0000256" key="2">
    <source>
        <dbReference type="ARBA" id="ARBA00022617"/>
    </source>
</evidence>
<dbReference type="RefSeq" id="WP_173960346.1">
    <property type="nucleotide sequence ID" value="NZ_CBCSCC010000002.1"/>
</dbReference>
<dbReference type="SUPFAM" id="SSF46626">
    <property type="entry name" value="Cytochrome c"/>
    <property type="match status" value="1"/>
</dbReference>
<evidence type="ECO:0000256" key="4">
    <source>
        <dbReference type="ARBA" id="ARBA00022982"/>
    </source>
</evidence>
<keyword evidence="5 6" id="KW-0408">Iron</keyword>
<protein>
    <submittedName>
        <fullName evidence="9">Cytochrome C</fullName>
    </submittedName>
</protein>
<feature type="chain" id="PRO_5026941420" evidence="7">
    <location>
        <begin position="20"/>
        <end position="114"/>
    </location>
</feature>
<dbReference type="PANTHER" id="PTHR33751:SF9">
    <property type="entry name" value="CYTOCHROME C4"/>
    <property type="match status" value="1"/>
</dbReference>
<evidence type="ECO:0000256" key="1">
    <source>
        <dbReference type="ARBA" id="ARBA00022448"/>
    </source>
</evidence>
<dbReference type="GO" id="GO:0046872">
    <property type="term" value="F:metal ion binding"/>
    <property type="evidence" value="ECO:0007669"/>
    <property type="project" value="UniProtKB-KW"/>
</dbReference>
<dbReference type="InterPro" id="IPR009056">
    <property type="entry name" value="Cyt_c-like_dom"/>
</dbReference>
<evidence type="ECO:0000256" key="7">
    <source>
        <dbReference type="SAM" id="SignalP"/>
    </source>
</evidence>
<evidence type="ECO:0000256" key="6">
    <source>
        <dbReference type="PROSITE-ProRule" id="PRU00433"/>
    </source>
</evidence>
<name>A0A6M9PXB4_9BURK</name>
<reference evidence="9 10" key="1">
    <citation type="submission" date="2018-04" db="EMBL/GenBank/DDBJ databases">
        <title>Polynucleobacter sp. UK-Long2-W17 genome.</title>
        <authorList>
            <person name="Hahn M.W."/>
        </authorList>
    </citation>
    <scope>NUCLEOTIDE SEQUENCE [LARGE SCALE GENOMIC DNA]</scope>
    <source>
        <strain evidence="9 10">UK-Long2-W17</strain>
    </source>
</reference>
<dbReference type="GO" id="GO:0009055">
    <property type="term" value="F:electron transfer activity"/>
    <property type="evidence" value="ECO:0007669"/>
    <property type="project" value="InterPro"/>
</dbReference>
<dbReference type="PANTHER" id="PTHR33751">
    <property type="entry name" value="CBB3-TYPE CYTOCHROME C OXIDASE SUBUNIT FIXP"/>
    <property type="match status" value="1"/>
</dbReference>
<proteinExistence type="predicted"/>
<dbReference type="Gene3D" id="1.10.760.10">
    <property type="entry name" value="Cytochrome c-like domain"/>
    <property type="match status" value="1"/>
</dbReference>
<accession>A0A6M9PXB4</accession>
<evidence type="ECO:0000256" key="5">
    <source>
        <dbReference type="ARBA" id="ARBA00023004"/>
    </source>
</evidence>
<dbReference type="Pfam" id="PF00034">
    <property type="entry name" value="Cytochrom_C"/>
    <property type="match status" value="1"/>
</dbReference>
<evidence type="ECO:0000256" key="3">
    <source>
        <dbReference type="ARBA" id="ARBA00022723"/>
    </source>
</evidence>
<sequence length="114" mass="12270">MKFALITAILFSSIGFAQASSIDKGKTLVEKANCAACHGANLNAPILPAYPKLAGQYPEYLYYALRAYQVGNSNPQFGRNNAIMSSQSQPFSDADLKDMAAYIASLPGNFVVKK</sequence>
<dbReference type="InterPro" id="IPR036909">
    <property type="entry name" value="Cyt_c-like_dom_sf"/>
</dbReference>
<keyword evidence="7" id="KW-0732">Signal</keyword>
<feature type="signal peptide" evidence="7">
    <location>
        <begin position="1"/>
        <end position="19"/>
    </location>
</feature>
<keyword evidence="4" id="KW-0249">Electron transport</keyword>
<feature type="domain" description="Cytochrome c" evidence="8">
    <location>
        <begin position="20"/>
        <end position="107"/>
    </location>
</feature>
<evidence type="ECO:0000313" key="10">
    <source>
        <dbReference type="Proteomes" id="UP000501090"/>
    </source>
</evidence>
<keyword evidence="10" id="KW-1185">Reference proteome</keyword>
<dbReference type="PROSITE" id="PS51007">
    <property type="entry name" value="CYTC"/>
    <property type="match status" value="1"/>
</dbReference>
<gene>
    <name evidence="9" type="ORF">DN92_05760</name>
</gene>
<evidence type="ECO:0000259" key="8">
    <source>
        <dbReference type="PROSITE" id="PS51007"/>
    </source>
</evidence>
<dbReference type="EMBL" id="CP028940">
    <property type="protein sequence ID" value="QKM60583.1"/>
    <property type="molecule type" value="Genomic_DNA"/>
</dbReference>
<dbReference type="GO" id="GO:0020037">
    <property type="term" value="F:heme binding"/>
    <property type="evidence" value="ECO:0007669"/>
    <property type="project" value="InterPro"/>
</dbReference>
<dbReference type="KEGG" id="pard:DN92_05760"/>
<dbReference type="InterPro" id="IPR050597">
    <property type="entry name" value="Cytochrome_c_Oxidase_Subunit"/>
</dbReference>